<sequence>TLCSLSSSVDPRQEPATAAASRPPLPSLEVSGVDGSSSNMKRLLRRLSRVAAADACAAAAYQPLRPDVAAKASSTAASSSSSFFGARRLGRGARVPEGHVPVCVGEEGGHVERFAVRAELLGQPAFKALLRRAAQEYGYGHPGALRIPCAVANFRRVLLGLSDPGCQATDDDDAALYY</sequence>
<dbReference type="AlphaFoldDB" id="A0A453SYH9"/>
<feature type="region of interest" description="Disordered" evidence="2">
    <location>
        <begin position="1"/>
        <end position="36"/>
    </location>
</feature>
<organism evidence="3 4">
    <name type="scientific">Aegilops tauschii subsp. strangulata</name>
    <name type="common">Goatgrass</name>
    <dbReference type="NCBI Taxonomy" id="200361"/>
    <lineage>
        <taxon>Eukaryota</taxon>
        <taxon>Viridiplantae</taxon>
        <taxon>Streptophyta</taxon>
        <taxon>Embryophyta</taxon>
        <taxon>Tracheophyta</taxon>
        <taxon>Spermatophyta</taxon>
        <taxon>Magnoliopsida</taxon>
        <taxon>Liliopsida</taxon>
        <taxon>Poales</taxon>
        <taxon>Poaceae</taxon>
        <taxon>BOP clade</taxon>
        <taxon>Pooideae</taxon>
        <taxon>Triticodae</taxon>
        <taxon>Triticeae</taxon>
        <taxon>Triticinae</taxon>
        <taxon>Aegilops</taxon>
    </lineage>
</organism>
<comment type="similarity">
    <text evidence="1">Belongs to the ARG7 family.</text>
</comment>
<dbReference type="GO" id="GO:0009733">
    <property type="term" value="P:response to auxin"/>
    <property type="evidence" value="ECO:0007669"/>
    <property type="project" value="InterPro"/>
</dbReference>
<keyword evidence="4" id="KW-1185">Reference proteome</keyword>
<dbReference type="Proteomes" id="UP000015105">
    <property type="component" value="Chromosome 7D"/>
</dbReference>
<evidence type="ECO:0000313" key="3">
    <source>
        <dbReference type="EnsemblPlants" id="AET7Gv21154600.1"/>
    </source>
</evidence>
<dbReference type="EnsemblPlants" id="AET7Gv21154600.1">
    <property type="protein sequence ID" value="AET7Gv21154600.1"/>
    <property type="gene ID" value="AET7Gv21154600"/>
</dbReference>
<feature type="compositionally biased region" description="Polar residues" evidence="2">
    <location>
        <begin position="1"/>
        <end position="10"/>
    </location>
</feature>
<evidence type="ECO:0000313" key="4">
    <source>
        <dbReference type="Proteomes" id="UP000015105"/>
    </source>
</evidence>
<name>A0A453SYH9_AEGTS</name>
<reference evidence="3" key="5">
    <citation type="journal article" date="2021" name="G3 (Bethesda)">
        <title>Aegilops tauschii genome assembly Aet v5.0 features greater sequence contiguity and improved annotation.</title>
        <authorList>
            <person name="Wang L."/>
            <person name="Zhu T."/>
            <person name="Rodriguez J.C."/>
            <person name="Deal K.R."/>
            <person name="Dubcovsky J."/>
            <person name="McGuire P.E."/>
            <person name="Lux T."/>
            <person name="Spannagl M."/>
            <person name="Mayer K.F.X."/>
            <person name="Baldrich P."/>
            <person name="Meyers B.C."/>
            <person name="Huo N."/>
            <person name="Gu Y.Q."/>
            <person name="Zhou H."/>
            <person name="Devos K.M."/>
            <person name="Bennetzen J.L."/>
            <person name="Unver T."/>
            <person name="Budak H."/>
            <person name="Gulick P.J."/>
            <person name="Galiba G."/>
            <person name="Kalapos B."/>
            <person name="Nelson D.R."/>
            <person name="Li P."/>
            <person name="You F.M."/>
            <person name="Luo M.C."/>
            <person name="Dvorak J."/>
        </authorList>
    </citation>
    <scope>NUCLEOTIDE SEQUENCE [LARGE SCALE GENOMIC DNA]</scope>
    <source>
        <strain evidence="3">cv. AL8/78</strain>
    </source>
</reference>
<reference evidence="4" key="2">
    <citation type="journal article" date="2017" name="Nat. Plants">
        <title>The Aegilops tauschii genome reveals multiple impacts of transposons.</title>
        <authorList>
            <person name="Zhao G."/>
            <person name="Zou C."/>
            <person name="Li K."/>
            <person name="Wang K."/>
            <person name="Li T."/>
            <person name="Gao L."/>
            <person name="Zhang X."/>
            <person name="Wang H."/>
            <person name="Yang Z."/>
            <person name="Liu X."/>
            <person name="Jiang W."/>
            <person name="Mao L."/>
            <person name="Kong X."/>
            <person name="Jiao Y."/>
            <person name="Jia J."/>
        </authorList>
    </citation>
    <scope>NUCLEOTIDE SEQUENCE [LARGE SCALE GENOMIC DNA]</scope>
    <source>
        <strain evidence="4">cv. AL8/78</strain>
    </source>
</reference>
<reference evidence="4" key="1">
    <citation type="journal article" date="2014" name="Science">
        <title>Ancient hybridizations among the ancestral genomes of bread wheat.</title>
        <authorList>
            <consortium name="International Wheat Genome Sequencing Consortium,"/>
            <person name="Marcussen T."/>
            <person name="Sandve S.R."/>
            <person name="Heier L."/>
            <person name="Spannagl M."/>
            <person name="Pfeifer M."/>
            <person name="Jakobsen K.S."/>
            <person name="Wulff B.B."/>
            <person name="Steuernagel B."/>
            <person name="Mayer K.F."/>
            <person name="Olsen O.A."/>
        </authorList>
    </citation>
    <scope>NUCLEOTIDE SEQUENCE [LARGE SCALE GENOMIC DNA]</scope>
    <source>
        <strain evidence="4">cv. AL8/78</strain>
    </source>
</reference>
<reference evidence="3" key="3">
    <citation type="journal article" date="2017" name="Nature">
        <title>Genome sequence of the progenitor of the wheat D genome Aegilops tauschii.</title>
        <authorList>
            <person name="Luo M.C."/>
            <person name="Gu Y.Q."/>
            <person name="Puiu D."/>
            <person name="Wang H."/>
            <person name="Twardziok S.O."/>
            <person name="Deal K.R."/>
            <person name="Huo N."/>
            <person name="Zhu T."/>
            <person name="Wang L."/>
            <person name="Wang Y."/>
            <person name="McGuire P.E."/>
            <person name="Liu S."/>
            <person name="Long H."/>
            <person name="Ramasamy R.K."/>
            <person name="Rodriguez J.C."/>
            <person name="Van S.L."/>
            <person name="Yuan L."/>
            <person name="Wang Z."/>
            <person name="Xia Z."/>
            <person name="Xiao L."/>
            <person name="Anderson O.D."/>
            <person name="Ouyang S."/>
            <person name="Liang Y."/>
            <person name="Zimin A.V."/>
            <person name="Pertea G."/>
            <person name="Qi P."/>
            <person name="Bennetzen J.L."/>
            <person name="Dai X."/>
            <person name="Dawson M.W."/>
            <person name="Muller H.G."/>
            <person name="Kugler K."/>
            <person name="Rivarola-Duarte L."/>
            <person name="Spannagl M."/>
            <person name="Mayer K.F.X."/>
            <person name="Lu F.H."/>
            <person name="Bevan M.W."/>
            <person name="Leroy P."/>
            <person name="Li P."/>
            <person name="You F.M."/>
            <person name="Sun Q."/>
            <person name="Liu Z."/>
            <person name="Lyons E."/>
            <person name="Wicker T."/>
            <person name="Salzberg S.L."/>
            <person name="Devos K.M."/>
            <person name="Dvorak J."/>
        </authorList>
    </citation>
    <scope>NUCLEOTIDE SEQUENCE [LARGE SCALE GENOMIC DNA]</scope>
    <source>
        <strain evidence="3">cv. AL8/78</strain>
    </source>
</reference>
<dbReference type="PANTHER" id="PTHR31374">
    <property type="entry name" value="AUXIN-INDUCED PROTEIN-LIKE-RELATED"/>
    <property type="match status" value="1"/>
</dbReference>
<evidence type="ECO:0000256" key="2">
    <source>
        <dbReference type="SAM" id="MobiDB-lite"/>
    </source>
</evidence>
<dbReference type="Pfam" id="PF02519">
    <property type="entry name" value="Auxin_inducible"/>
    <property type="match status" value="1"/>
</dbReference>
<reference evidence="3" key="4">
    <citation type="submission" date="2019-03" db="UniProtKB">
        <authorList>
            <consortium name="EnsemblPlants"/>
        </authorList>
    </citation>
    <scope>IDENTIFICATION</scope>
</reference>
<dbReference type="InterPro" id="IPR003676">
    <property type="entry name" value="SAUR_fam"/>
</dbReference>
<proteinExistence type="inferred from homology"/>
<protein>
    <submittedName>
        <fullName evidence="3">Uncharacterized protein</fullName>
    </submittedName>
</protein>
<dbReference type="Gramene" id="AET7Gv21154600.1">
    <property type="protein sequence ID" value="AET7Gv21154600.1"/>
    <property type="gene ID" value="AET7Gv21154600"/>
</dbReference>
<evidence type="ECO:0000256" key="1">
    <source>
        <dbReference type="ARBA" id="ARBA00006974"/>
    </source>
</evidence>
<accession>A0A453SYH9</accession>
<dbReference type="PANTHER" id="PTHR31374:SF341">
    <property type="match status" value="1"/>
</dbReference>